<proteinExistence type="predicted"/>
<organism evidence="1 2">
    <name type="scientific">Alkalihalophilus lindianensis</name>
    <dbReference type="NCBI Taxonomy" id="1630542"/>
    <lineage>
        <taxon>Bacteria</taxon>
        <taxon>Bacillati</taxon>
        <taxon>Bacillota</taxon>
        <taxon>Bacilli</taxon>
        <taxon>Bacillales</taxon>
        <taxon>Bacillaceae</taxon>
        <taxon>Alkalihalophilus</taxon>
    </lineage>
</organism>
<protein>
    <submittedName>
        <fullName evidence="1">DNA-binding protein</fullName>
    </submittedName>
</protein>
<keyword evidence="2" id="KW-1185">Reference proteome</keyword>
<accession>A0ABU3XDW7</accession>
<dbReference type="EMBL" id="JAWJBA010000006">
    <property type="protein sequence ID" value="MDV2686079.1"/>
    <property type="molecule type" value="Genomic_DNA"/>
</dbReference>
<evidence type="ECO:0000313" key="2">
    <source>
        <dbReference type="Proteomes" id="UP001287282"/>
    </source>
</evidence>
<name>A0ABU3XDW7_9BACI</name>
<dbReference type="Proteomes" id="UP001287282">
    <property type="component" value="Unassembled WGS sequence"/>
</dbReference>
<sequence length="97" mass="11392">MMDFLWLALGIAAAGFFIGEGIRNINNPNPKNMMDYLNEEEDHELIKEKHVHHFLGVSKEDATKLLEEYPSVPHIRLNGTIYYPKEKLRNWIKEIRV</sequence>
<dbReference type="RefSeq" id="WP_317123248.1">
    <property type="nucleotide sequence ID" value="NZ_JAWJBA010000006.1"/>
</dbReference>
<gene>
    <name evidence="1" type="ORF">RYX56_17055</name>
</gene>
<dbReference type="GO" id="GO:0003677">
    <property type="term" value="F:DNA binding"/>
    <property type="evidence" value="ECO:0007669"/>
    <property type="project" value="UniProtKB-KW"/>
</dbReference>
<reference evidence="1 2" key="1">
    <citation type="submission" date="2023-10" db="EMBL/GenBank/DDBJ databases">
        <title>Screening of Alkalihalobacillus lindianensis BZ-TG-R113 and Its Alleviation of Salt Stress on Rapeseed Growth.</title>
        <authorList>
            <person name="Zhao B."/>
            <person name="Guo T."/>
        </authorList>
    </citation>
    <scope>NUCLEOTIDE SEQUENCE [LARGE SCALE GENOMIC DNA]</scope>
    <source>
        <strain evidence="1 2">BZ-TG-R113</strain>
    </source>
</reference>
<comment type="caution">
    <text evidence="1">The sequence shown here is derived from an EMBL/GenBank/DDBJ whole genome shotgun (WGS) entry which is preliminary data.</text>
</comment>
<keyword evidence="1" id="KW-0238">DNA-binding</keyword>
<evidence type="ECO:0000313" key="1">
    <source>
        <dbReference type="EMBL" id="MDV2686079.1"/>
    </source>
</evidence>